<sequence>MDPTDIFRQGPGSVLPRPHPYFFPGRSPVPVPALYPWDSPDNENEAPHRIAHTLTACCRCRQRKTRCDPTLPRCLPCERSGSTCEYYDSTKGKRINRSYVVNLQRRVRQLEAELSQYTDEESDYPHNHDDMVRPGGMVRLDETDETPRYLGPSSGIAMTRLLMEEAKRYTESRRIADLIPAVRARRMDRRDRMQSITMGRSISGPAGRKKSYPAHSVLASPALPQRRVVDGLVRVFNEKVQVFTPILHETVFEKDLDAVFAGDTDPYKHFAVNMVVAIGLQKMGGYAGLPDSYYLRAMKHFEDVIRPKDLKTLQCLVLIGQYSLLAPTRTAIYYVIGLAVRLCQQLGLGDERTISLGVSDPQSLDMRRRLSWVVTTQELGLAHTMGRPNGFAKGNDLMNVEFFEPVADGDITPEGIRSGRPCERKMVAIYFCKMKLLQAEIRRVLYEKQRPEPVHETHPWFADMEQKLESWLDACPEEPAWCRPWFTGRYHNMIISLYRPSPQIPRPTNAAATRCFEGARYVINLTSRQIEQGAVDITWVFLLTIYASLNALLWSISYSEVRAEHSREEVQELAAVAVDTVSGCSERWPGSSSAVELYMVIADACLQSYDVKEETPSPVSSGKLGTPASSFTDPMSPESEASMATPSRQPQPQSTTSLFNTSPFGYVFGGHPDMLSGQYGFDNGPSPFQNQPSFRSNSIFMSPSMDSNGRRLSHFAPDSTHSGDAPAPPMAMSKQKPRLPISTTPITSLPSPPESLAPPTAHPNNSLSPRLAATPGQTTTPILSPVMYPAAGPTPRIKQEALQSPPQHYKQAPQQQQPGMAPARPQPFTIPPPPQSHSHSHLHPHSQSNHHQRTLPPTTVTDWFSPPPPFISPHTFSYGMAPSLWDGAPNPFTGLGLSGNDGAYTFASGGPRSVPLEMNPGGNAEGDWDFGGWGGGGGGGAGPGAAGGEGNNNNNNNNNNNSNSSSNSTAGFGVPGQYQHLDPFANNMMRQGSLSQEQQLELIDVLDAEGMDDIEGFLSMGMGLGGGGVDEGGGIRWE</sequence>
<keyword evidence="6" id="KW-0804">Transcription</keyword>
<name>A0AAN6UDG8_9PEZI</name>
<evidence type="ECO:0000256" key="6">
    <source>
        <dbReference type="ARBA" id="ARBA00023163"/>
    </source>
</evidence>
<comment type="caution">
    <text evidence="10">The sequence shown here is derived from an EMBL/GenBank/DDBJ whole genome shotgun (WGS) entry which is preliminary data.</text>
</comment>
<feature type="compositionally biased region" description="Polar residues" evidence="8">
    <location>
        <begin position="642"/>
        <end position="659"/>
    </location>
</feature>
<evidence type="ECO:0000256" key="3">
    <source>
        <dbReference type="ARBA" id="ARBA00022833"/>
    </source>
</evidence>
<dbReference type="GO" id="GO:0043565">
    <property type="term" value="F:sequence-specific DNA binding"/>
    <property type="evidence" value="ECO:0007669"/>
    <property type="project" value="TreeGrafter"/>
</dbReference>
<organism evidence="10 11">
    <name type="scientific">Trichocladium antarcticum</name>
    <dbReference type="NCBI Taxonomy" id="1450529"/>
    <lineage>
        <taxon>Eukaryota</taxon>
        <taxon>Fungi</taxon>
        <taxon>Dikarya</taxon>
        <taxon>Ascomycota</taxon>
        <taxon>Pezizomycotina</taxon>
        <taxon>Sordariomycetes</taxon>
        <taxon>Sordariomycetidae</taxon>
        <taxon>Sordariales</taxon>
        <taxon>Chaetomiaceae</taxon>
        <taxon>Trichocladium</taxon>
    </lineage>
</organism>
<dbReference type="InterPro" id="IPR001138">
    <property type="entry name" value="Zn2Cys6_DnaBD"/>
</dbReference>
<evidence type="ECO:0000313" key="11">
    <source>
        <dbReference type="Proteomes" id="UP001304895"/>
    </source>
</evidence>
<dbReference type="EMBL" id="MU853433">
    <property type="protein sequence ID" value="KAK4130679.1"/>
    <property type="molecule type" value="Genomic_DNA"/>
</dbReference>
<dbReference type="AlphaFoldDB" id="A0AAN6UDG8"/>
<keyword evidence="4" id="KW-0805">Transcription regulation</keyword>
<dbReference type="SUPFAM" id="SSF57701">
    <property type="entry name" value="Zn2/Cys6 DNA-binding domain"/>
    <property type="match status" value="1"/>
</dbReference>
<feature type="region of interest" description="Disordered" evidence="8">
    <location>
        <begin position="920"/>
        <end position="979"/>
    </location>
</feature>
<dbReference type="GO" id="GO:0045944">
    <property type="term" value="P:positive regulation of transcription by RNA polymerase II"/>
    <property type="evidence" value="ECO:0007669"/>
    <property type="project" value="TreeGrafter"/>
</dbReference>
<dbReference type="Pfam" id="PF00172">
    <property type="entry name" value="Zn_clus"/>
    <property type="match status" value="1"/>
</dbReference>
<dbReference type="PROSITE" id="PS00463">
    <property type="entry name" value="ZN2_CY6_FUNGAL_1"/>
    <property type="match status" value="1"/>
</dbReference>
<keyword evidence="5" id="KW-0238">DNA-binding</keyword>
<feature type="domain" description="Zn(2)-C6 fungal-type" evidence="9">
    <location>
        <begin position="56"/>
        <end position="86"/>
    </location>
</feature>
<keyword evidence="3" id="KW-0862">Zinc</keyword>
<protein>
    <recommendedName>
        <fullName evidence="9">Zn(2)-C6 fungal-type domain-containing protein</fullName>
    </recommendedName>
</protein>
<feature type="region of interest" description="Disordered" evidence="8">
    <location>
        <begin position="615"/>
        <end position="659"/>
    </location>
</feature>
<feature type="compositionally biased region" description="Pro residues" evidence="8">
    <location>
        <begin position="824"/>
        <end position="835"/>
    </location>
</feature>
<evidence type="ECO:0000256" key="5">
    <source>
        <dbReference type="ARBA" id="ARBA00023125"/>
    </source>
</evidence>
<dbReference type="CDD" id="cd00067">
    <property type="entry name" value="GAL4"/>
    <property type="match status" value="1"/>
</dbReference>
<feature type="compositionally biased region" description="Gly residues" evidence="8">
    <location>
        <begin position="929"/>
        <end position="950"/>
    </location>
</feature>
<evidence type="ECO:0000313" key="10">
    <source>
        <dbReference type="EMBL" id="KAK4130679.1"/>
    </source>
</evidence>
<evidence type="ECO:0000256" key="7">
    <source>
        <dbReference type="ARBA" id="ARBA00023242"/>
    </source>
</evidence>
<dbReference type="PROSITE" id="PS50048">
    <property type="entry name" value="ZN2_CY6_FUNGAL_2"/>
    <property type="match status" value="1"/>
</dbReference>
<dbReference type="InterPro" id="IPR036864">
    <property type="entry name" value="Zn2-C6_fun-type_DNA-bd_sf"/>
</dbReference>
<dbReference type="GO" id="GO:0005634">
    <property type="term" value="C:nucleus"/>
    <property type="evidence" value="ECO:0007669"/>
    <property type="project" value="UniProtKB-SubCell"/>
</dbReference>
<accession>A0AAN6UDG8</accession>
<dbReference type="Gene3D" id="4.10.240.10">
    <property type="entry name" value="Zn(2)-C6 fungal-type DNA-binding domain"/>
    <property type="match status" value="1"/>
</dbReference>
<reference evidence="10" key="2">
    <citation type="submission" date="2023-05" db="EMBL/GenBank/DDBJ databases">
        <authorList>
            <consortium name="Lawrence Berkeley National Laboratory"/>
            <person name="Steindorff A."/>
            <person name="Hensen N."/>
            <person name="Bonometti L."/>
            <person name="Westerberg I."/>
            <person name="Brannstrom I.O."/>
            <person name="Guillou S."/>
            <person name="Cros-Aarteil S."/>
            <person name="Calhoun S."/>
            <person name="Haridas S."/>
            <person name="Kuo A."/>
            <person name="Mondo S."/>
            <person name="Pangilinan J."/>
            <person name="Riley R."/>
            <person name="Labutti K."/>
            <person name="Andreopoulos B."/>
            <person name="Lipzen A."/>
            <person name="Chen C."/>
            <person name="Yanf M."/>
            <person name="Daum C."/>
            <person name="Ng V."/>
            <person name="Clum A."/>
            <person name="Ohm R."/>
            <person name="Martin F."/>
            <person name="Silar P."/>
            <person name="Natvig D."/>
            <person name="Lalanne C."/>
            <person name="Gautier V."/>
            <person name="Ament-Velasquez S.L."/>
            <person name="Kruys A."/>
            <person name="Hutchinson M.I."/>
            <person name="Powell A.J."/>
            <person name="Barry K."/>
            <person name="Miller A.N."/>
            <person name="Grigoriev I.V."/>
            <person name="Debuchy R."/>
            <person name="Gladieux P."/>
            <person name="Thoren M.H."/>
            <person name="Johannesson H."/>
        </authorList>
    </citation>
    <scope>NUCLEOTIDE SEQUENCE</scope>
    <source>
        <strain evidence="10">CBS 123565</strain>
    </source>
</reference>
<dbReference type="CDD" id="cd12148">
    <property type="entry name" value="fungal_TF_MHR"/>
    <property type="match status" value="1"/>
</dbReference>
<dbReference type="Proteomes" id="UP001304895">
    <property type="component" value="Unassembled WGS sequence"/>
</dbReference>
<evidence type="ECO:0000259" key="9">
    <source>
        <dbReference type="PROSITE" id="PS50048"/>
    </source>
</evidence>
<reference evidence="10" key="1">
    <citation type="journal article" date="2023" name="Mol. Phylogenet. Evol.">
        <title>Genome-scale phylogeny and comparative genomics of the fungal order Sordariales.</title>
        <authorList>
            <person name="Hensen N."/>
            <person name="Bonometti L."/>
            <person name="Westerberg I."/>
            <person name="Brannstrom I.O."/>
            <person name="Guillou S."/>
            <person name="Cros-Aarteil S."/>
            <person name="Calhoun S."/>
            <person name="Haridas S."/>
            <person name="Kuo A."/>
            <person name="Mondo S."/>
            <person name="Pangilinan J."/>
            <person name="Riley R."/>
            <person name="LaButti K."/>
            <person name="Andreopoulos B."/>
            <person name="Lipzen A."/>
            <person name="Chen C."/>
            <person name="Yan M."/>
            <person name="Daum C."/>
            <person name="Ng V."/>
            <person name="Clum A."/>
            <person name="Steindorff A."/>
            <person name="Ohm R.A."/>
            <person name="Martin F."/>
            <person name="Silar P."/>
            <person name="Natvig D.O."/>
            <person name="Lalanne C."/>
            <person name="Gautier V."/>
            <person name="Ament-Velasquez S.L."/>
            <person name="Kruys A."/>
            <person name="Hutchinson M.I."/>
            <person name="Powell A.J."/>
            <person name="Barry K."/>
            <person name="Miller A.N."/>
            <person name="Grigoriev I.V."/>
            <person name="Debuchy R."/>
            <person name="Gladieux P."/>
            <person name="Hiltunen Thoren M."/>
            <person name="Johannesson H."/>
        </authorList>
    </citation>
    <scope>NUCLEOTIDE SEQUENCE</scope>
    <source>
        <strain evidence="10">CBS 123565</strain>
    </source>
</reference>
<keyword evidence="7" id="KW-0539">Nucleus</keyword>
<gene>
    <name evidence="10" type="ORF">BT67DRAFT_429214</name>
</gene>
<evidence type="ECO:0000256" key="8">
    <source>
        <dbReference type="SAM" id="MobiDB-lite"/>
    </source>
</evidence>
<dbReference type="Pfam" id="PF04082">
    <property type="entry name" value="Fungal_trans"/>
    <property type="match status" value="1"/>
</dbReference>
<evidence type="ECO:0000256" key="4">
    <source>
        <dbReference type="ARBA" id="ARBA00023015"/>
    </source>
</evidence>
<dbReference type="InterPro" id="IPR052202">
    <property type="entry name" value="Yeast_MetPath_Reg"/>
</dbReference>
<dbReference type="PANTHER" id="PTHR47782">
    <property type="entry name" value="ZN(II)2CYS6 TRANSCRIPTION FACTOR (EUROFUNG)-RELATED"/>
    <property type="match status" value="1"/>
</dbReference>
<dbReference type="GO" id="GO:0006351">
    <property type="term" value="P:DNA-templated transcription"/>
    <property type="evidence" value="ECO:0007669"/>
    <property type="project" value="InterPro"/>
</dbReference>
<comment type="subcellular location">
    <subcellularLocation>
        <location evidence="1">Nucleus</location>
    </subcellularLocation>
</comment>
<dbReference type="InterPro" id="IPR007219">
    <property type="entry name" value="XnlR_reg_dom"/>
</dbReference>
<feature type="compositionally biased region" description="Low complexity" evidence="8">
    <location>
        <begin position="951"/>
        <end position="972"/>
    </location>
</feature>
<dbReference type="PANTHER" id="PTHR47782:SF8">
    <property type="entry name" value="ZN(II)2CYS6 TRANSCRIPTION FACTOR (EUROFUNG)"/>
    <property type="match status" value="1"/>
</dbReference>
<feature type="compositionally biased region" description="Low complexity" evidence="8">
    <location>
        <begin position="805"/>
        <end position="823"/>
    </location>
</feature>
<feature type="compositionally biased region" description="Low complexity" evidence="8">
    <location>
        <begin position="739"/>
        <end position="749"/>
    </location>
</feature>
<feature type="compositionally biased region" description="Basic residues" evidence="8">
    <location>
        <begin position="838"/>
        <end position="853"/>
    </location>
</feature>
<feature type="region of interest" description="Disordered" evidence="8">
    <location>
        <begin position="703"/>
        <end position="862"/>
    </location>
</feature>
<dbReference type="SMART" id="SM00066">
    <property type="entry name" value="GAL4"/>
    <property type="match status" value="1"/>
</dbReference>
<dbReference type="GO" id="GO:0008270">
    <property type="term" value="F:zinc ion binding"/>
    <property type="evidence" value="ECO:0007669"/>
    <property type="project" value="InterPro"/>
</dbReference>
<dbReference type="GO" id="GO:0000981">
    <property type="term" value="F:DNA-binding transcription factor activity, RNA polymerase II-specific"/>
    <property type="evidence" value="ECO:0007669"/>
    <property type="project" value="InterPro"/>
</dbReference>
<evidence type="ECO:0000256" key="2">
    <source>
        <dbReference type="ARBA" id="ARBA00022723"/>
    </source>
</evidence>
<proteinExistence type="predicted"/>
<evidence type="ECO:0000256" key="1">
    <source>
        <dbReference type="ARBA" id="ARBA00004123"/>
    </source>
</evidence>
<keyword evidence="2" id="KW-0479">Metal-binding</keyword>
<keyword evidence="11" id="KW-1185">Reference proteome</keyword>